<protein>
    <submittedName>
        <fullName evidence="2">Carboxypeptidase-like regulatory domain-containing protein</fullName>
    </submittedName>
</protein>
<evidence type="ECO:0000313" key="3">
    <source>
        <dbReference type="Proteomes" id="UP000297225"/>
    </source>
</evidence>
<keyword evidence="1" id="KW-0732">Signal</keyword>
<dbReference type="Gene3D" id="2.60.40.1120">
    <property type="entry name" value="Carboxypeptidase-like, regulatory domain"/>
    <property type="match status" value="1"/>
</dbReference>
<dbReference type="GO" id="GO:0004180">
    <property type="term" value="F:carboxypeptidase activity"/>
    <property type="evidence" value="ECO:0007669"/>
    <property type="project" value="UniProtKB-KW"/>
</dbReference>
<feature type="non-terminal residue" evidence="2">
    <location>
        <position position="396"/>
    </location>
</feature>
<reference evidence="2 3" key="1">
    <citation type="submission" date="2019-03" db="EMBL/GenBank/DDBJ databases">
        <title>Porphyromonas levii Isolated from the Uterus of Dairy Cows.</title>
        <authorList>
            <person name="Francis A.M."/>
        </authorList>
    </citation>
    <scope>NUCLEOTIDE SEQUENCE [LARGE SCALE GENOMIC DNA]</scope>
    <source>
        <strain evidence="2 3">AF5678</strain>
    </source>
</reference>
<keyword evidence="3" id="KW-1185">Reference proteome</keyword>
<dbReference type="SUPFAM" id="SSF56935">
    <property type="entry name" value="Porins"/>
    <property type="match status" value="1"/>
</dbReference>
<proteinExistence type="predicted"/>
<organism evidence="2 3">
    <name type="scientific">Porphyromonas levii</name>
    <dbReference type="NCBI Taxonomy" id="28114"/>
    <lineage>
        <taxon>Bacteria</taxon>
        <taxon>Pseudomonadati</taxon>
        <taxon>Bacteroidota</taxon>
        <taxon>Bacteroidia</taxon>
        <taxon>Bacteroidales</taxon>
        <taxon>Porphyromonadaceae</taxon>
        <taxon>Porphyromonas</taxon>
    </lineage>
</organism>
<gene>
    <name evidence="2" type="ORF">E4P47_09780</name>
</gene>
<feature type="signal peptide" evidence="1">
    <location>
        <begin position="1"/>
        <end position="25"/>
    </location>
</feature>
<dbReference type="EMBL" id="SPNC01000270">
    <property type="protein sequence ID" value="TFH93893.1"/>
    <property type="molecule type" value="Genomic_DNA"/>
</dbReference>
<comment type="caution">
    <text evidence="2">The sequence shown here is derived from an EMBL/GenBank/DDBJ whole genome shotgun (WGS) entry which is preliminary data.</text>
</comment>
<keyword evidence="2" id="KW-0378">Hydrolase</keyword>
<keyword evidence="2" id="KW-0121">Carboxypeptidase</keyword>
<evidence type="ECO:0000313" key="2">
    <source>
        <dbReference type="EMBL" id="TFH93893.1"/>
    </source>
</evidence>
<name>A0A4Y8WLR7_9PORP</name>
<feature type="chain" id="PRO_5021420661" evidence="1">
    <location>
        <begin position="26"/>
        <end position="396"/>
    </location>
</feature>
<dbReference type="AlphaFoldDB" id="A0A4Y8WLR7"/>
<dbReference type="Proteomes" id="UP000297225">
    <property type="component" value="Unassembled WGS sequence"/>
</dbReference>
<sequence>MFVFMTKRFLLLLISCLFISALSPAQISIQGKVQDEFYQNLPSTTVRLLTTDSLLIKGTYTNQYGEFVFSEISSGNYLLCCSFLGYQLRYVSISVNQKDTVIPPIQLLPTSHELSEVFVEAPSYIRKSDRVLVIPKQNQIAHASTGYDLLYNLMIPGISVDQRKGSVSSFGRSVTLYINGRKADSREIKNIRSKDILNVQYHDVPTGKYSGDFASINIVTKDYDQGGYVAIDGKQTIGFKRGDYNLAAKKSAGNWDFTFFAGYQMEDHSGISEAREETFHFQERNITRRSQTLDSHFKQDQQYYQFFISHIRDKRTLLGRISLFANATPINHQIRENIYANTSIKKQIEDLNSNQKSLMPQLYLYGSFNITEKQTLDLSFRGNYARNNYERDYTEG</sequence>
<dbReference type="Pfam" id="PF13715">
    <property type="entry name" value="CarbopepD_reg_2"/>
    <property type="match status" value="1"/>
</dbReference>
<keyword evidence="2" id="KW-0645">Protease</keyword>
<evidence type="ECO:0000256" key="1">
    <source>
        <dbReference type="SAM" id="SignalP"/>
    </source>
</evidence>
<dbReference type="SUPFAM" id="SSF49464">
    <property type="entry name" value="Carboxypeptidase regulatory domain-like"/>
    <property type="match status" value="1"/>
</dbReference>
<dbReference type="InterPro" id="IPR008969">
    <property type="entry name" value="CarboxyPept-like_regulatory"/>
</dbReference>
<accession>A0A4Y8WLR7</accession>